<accession>A0A5B7DG51</accession>
<gene>
    <name evidence="2" type="ORF">E2C01_013396</name>
</gene>
<protein>
    <submittedName>
        <fullName evidence="2">Uncharacterized protein</fullName>
    </submittedName>
</protein>
<dbReference type="EMBL" id="VSRR010000873">
    <property type="protein sequence ID" value="MPC20451.1"/>
    <property type="molecule type" value="Genomic_DNA"/>
</dbReference>
<organism evidence="2 3">
    <name type="scientific">Portunus trituberculatus</name>
    <name type="common">Swimming crab</name>
    <name type="synonym">Neptunus trituberculatus</name>
    <dbReference type="NCBI Taxonomy" id="210409"/>
    <lineage>
        <taxon>Eukaryota</taxon>
        <taxon>Metazoa</taxon>
        <taxon>Ecdysozoa</taxon>
        <taxon>Arthropoda</taxon>
        <taxon>Crustacea</taxon>
        <taxon>Multicrustacea</taxon>
        <taxon>Malacostraca</taxon>
        <taxon>Eumalacostraca</taxon>
        <taxon>Eucarida</taxon>
        <taxon>Decapoda</taxon>
        <taxon>Pleocyemata</taxon>
        <taxon>Brachyura</taxon>
        <taxon>Eubrachyura</taxon>
        <taxon>Portunoidea</taxon>
        <taxon>Portunidae</taxon>
        <taxon>Portuninae</taxon>
        <taxon>Portunus</taxon>
    </lineage>
</organism>
<evidence type="ECO:0000313" key="3">
    <source>
        <dbReference type="Proteomes" id="UP000324222"/>
    </source>
</evidence>
<proteinExistence type="predicted"/>
<comment type="caution">
    <text evidence="2">The sequence shown here is derived from an EMBL/GenBank/DDBJ whole genome shotgun (WGS) entry which is preliminary data.</text>
</comment>
<keyword evidence="3" id="KW-1185">Reference proteome</keyword>
<dbReference type="Proteomes" id="UP000324222">
    <property type="component" value="Unassembled WGS sequence"/>
</dbReference>
<evidence type="ECO:0000313" key="2">
    <source>
        <dbReference type="EMBL" id="MPC20451.1"/>
    </source>
</evidence>
<reference evidence="2 3" key="1">
    <citation type="submission" date="2019-05" db="EMBL/GenBank/DDBJ databases">
        <title>Another draft genome of Portunus trituberculatus and its Hox gene families provides insights of decapod evolution.</title>
        <authorList>
            <person name="Jeong J.-H."/>
            <person name="Song I."/>
            <person name="Kim S."/>
            <person name="Choi T."/>
            <person name="Kim D."/>
            <person name="Ryu S."/>
            <person name="Kim W."/>
        </authorList>
    </citation>
    <scope>NUCLEOTIDE SEQUENCE [LARGE SCALE GENOMIC DNA]</scope>
    <source>
        <tissue evidence="2">Muscle</tissue>
    </source>
</reference>
<feature type="compositionally biased region" description="Polar residues" evidence="1">
    <location>
        <begin position="138"/>
        <end position="147"/>
    </location>
</feature>
<feature type="region of interest" description="Disordered" evidence="1">
    <location>
        <begin position="134"/>
        <end position="154"/>
    </location>
</feature>
<evidence type="ECO:0000256" key="1">
    <source>
        <dbReference type="SAM" id="MobiDB-lite"/>
    </source>
</evidence>
<sequence length="154" mass="17794">MRPWFLEADKRPQTVNVTLEIKAMLSVMNTLDEQLNYVALLRRFLHCPRHLPLQHQRWTLNLRWYGCHVQQYTHSNAMSNSRTISAHASQLLSRILSPPTTAAGGRRIVHKQQQFGIITRRRFAQAHHARLASPRLVSPTTQHNAQTAGDFHPH</sequence>
<dbReference type="AlphaFoldDB" id="A0A5B7DG51"/>
<name>A0A5B7DG51_PORTR</name>